<dbReference type="Proteomes" id="UP001549307">
    <property type="component" value="Unassembled WGS sequence"/>
</dbReference>
<dbReference type="SUPFAM" id="SSF56601">
    <property type="entry name" value="beta-lactamase/transpeptidase-like"/>
    <property type="match status" value="1"/>
</dbReference>
<name>A0ABV2P4S5_9MICC</name>
<dbReference type="PROSITE" id="PS51257">
    <property type="entry name" value="PROKAR_LIPOPROTEIN"/>
    <property type="match status" value="1"/>
</dbReference>
<comment type="caution">
    <text evidence="4">The sequence shown here is derived from an EMBL/GenBank/DDBJ whole genome shotgun (WGS) entry which is preliminary data.</text>
</comment>
<keyword evidence="4" id="KW-0121">Carboxypeptidase</keyword>
<evidence type="ECO:0000256" key="2">
    <source>
        <dbReference type="SAM" id="SignalP"/>
    </source>
</evidence>
<dbReference type="InterPro" id="IPR012338">
    <property type="entry name" value="Beta-lactam/transpept-like"/>
</dbReference>
<feature type="domain" description="Beta-lactamase-related" evidence="3">
    <location>
        <begin position="80"/>
        <end position="421"/>
    </location>
</feature>
<gene>
    <name evidence="4" type="ORF">ABIE37_001544</name>
</gene>
<dbReference type="EMBL" id="JBEPSN010000003">
    <property type="protein sequence ID" value="MET4539770.1"/>
    <property type="molecule type" value="Genomic_DNA"/>
</dbReference>
<evidence type="ECO:0000256" key="1">
    <source>
        <dbReference type="SAM" id="MobiDB-lite"/>
    </source>
</evidence>
<reference evidence="4 5" key="1">
    <citation type="submission" date="2024-06" db="EMBL/GenBank/DDBJ databases">
        <title>Sorghum-associated microbial communities from plants grown in Nebraska, USA.</title>
        <authorList>
            <person name="Schachtman D."/>
        </authorList>
    </citation>
    <scope>NUCLEOTIDE SEQUENCE [LARGE SCALE GENOMIC DNA]</scope>
    <source>
        <strain evidence="4 5">3552</strain>
    </source>
</reference>
<evidence type="ECO:0000313" key="5">
    <source>
        <dbReference type="Proteomes" id="UP001549307"/>
    </source>
</evidence>
<feature type="chain" id="PRO_5047183085" evidence="2">
    <location>
        <begin position="23"/>
        <end position="433"/>
    </location>
</feature>
<dbReference type="PANTHER" id="PTHR46825:SF7">
    <property type="entry name" value="D-ALANYL-D-ALANINE CARBOXYPEPTIDASE"/>
    <property type="match status" value="1"/>
</dbReference>
<dbReference type="PANTHER" id="PTHR46825">
    <property type="entry name" value="D-ALANYL-D-ALANINE-CARBOXYPEPTIDASE/ENDOPEPTIDASE AMPH"/>
    <property type="match status" value="1"/>
</dbReference>
<dbReference type="InterPro" id="IPR050491">
    <property type="entry name" value="AmpC-like"/>
</dbReference>
<proteinExistence type="predicted"/>
<sequence length="433" mass="45708">MTRNMQVSVRAAFTVVTAAALAATVSCSSGPPAPPTSSSTASSTESAASSPAATTSSLSSPTSAMLQPFDAATLRAEFERTAKELLVPGAMVLLQTPGGSLTASYGTGTRGADRAVSAEDHIRVGSVTKTWTTTVVLQLVQEGKLALEDPVSKYRPDVPNGDAITVEQMLTMRSGLFNYTETLELNTAMDQDPQKVWQPEELLALAFAHPPYFAPGQGFHYSNTNTVLLGLICEKVEGKTLPTLFKERIFEPLGLKGTVFPELSSSAIPEPHPHGYFYGDNVLTMTNPALPDQMQKEAMAGDLAPNDVTDGNPSWAWAAGSGISTAADLKILGEALVNGKLLKLELQQKRLDSVTPTNPDNPGGASYGLGIAKFGNLYGHTGELPGFNTFMGNDPVNSVTLVVWTNLAPAADGRDPATTIARTLIGKVYRPVP</sequence>
<evidence type="ECO:0000313" key="4">
    <source>
        <dbReference type="EMBL" id="MET4539770.1"/>
    </source>
</evidence>
<keyword evidence="4" id="KW-0645">Protease</keyword>
<keyword evidence="5" id="KW-1185">Reference proteome</keyword>
<evidence type="ECO:0000259" key="3">
    <source>
        <dbReference type="Pfam" id="PF00144"/>
    </source>
</evidence>
<accession>A0ABV2P4S5</accession>
<dbReference type="InterPro" id="IPR001466">
    <property type="entry name" value="Beta-lactam-related"/>
</dbReference>
<dbReference type="GO" id="GO:0009002">
    <property type="term" value="F:serine-type D-Ala-D-Ala carboxypeptidase activity"/>
    <property type="evidence" value="ECO:0007669"/>
    <property type="project" value="UniProtKB-EC"/>
</dbReference>
<organism evidence="4 5">
    <name type="scientific">Arthrobacter bambusae</name>
    <dbReference type="NCBI Taxonomy" id="1338426"/>
    <lineage>
        <taxon>Bacteria</taxon>
        <taxon>Bacillati</taxon>
        <taxon>Actinomycetota</taxon>
        <taxon>Actinomycetes</taxon>
        <taxon>Micrococcales</taxon>
        <taxon>Micrococcaceae</taxon>
        <taxon>Arthrobacter</taxon>
    </lineage>
</organism>
<dbReference type="Pfam" id="PF00144">
    <property type="entry name" value="Beta-lactamase"/>
    <property type="match status" value="1"/>
</dbReference>
<feature type="region of interest" description="Disordered" evidence="1">
    <location>
        <begin position="26"/>
        <end position="63"/>
    </location>
</feature>
<keyword evidence="4" id="KW-0378">Hydrolase</keyword>
<dbReference type="Gene3D" id="3.40.710.10">
    <property type="entry name" value="DD-peptidase/beta-lactamase superfamily"/>
    <property type="match status" value="1"/>
</dbReference>
<keyword evidence="2" id="KW-0732">Signal</keyword>
<protein>
    <submittedName>
        <fullName evidence="4">D-alanyl-D-alanine carboxypeptidase</fullName>
        <ecNumber evidence="4">3.4.16.4</ecNumber>
    </submittedName>
</protein>
<dbReference type="EC" id="3.4.16.4" evidence="4"/>
<feature type="signal peptide" evidence="2">
    <location>
        <begin position="1"/>
        <end position="22"/>
    </location>
</feature>